<dbReference type="eggNOG" id="ENOG502SFUD">
    <property type="taxonomic scope" value="Eukaryota"/>
</dbReference>
<sequence length="439" mass="51101">MEPSVEYRIKGVPIEELKVRDLLYQIRKRGGSVPTGTLKEEMIVMLKKILYNKAKRIESQTITEIIDPEDLMEEDGGPEKSDHGFLNSSTETPPTMKRSFEQNLAPFRQKKKSYKLETLSGFSKEAFALEETILKKEYIRFIIIKILKEHGGDSDKTYPPPLINYFWSTHILDTSRYEEFCNLFKKRVHYCPDILEDLSVEEKRKRFNDTINYYKEFFLVKPNNEIWDDGFLDEENNNSNQFEEEQKKQDQEEKANNTEENSIIKKKHQLETDSIIILDEEEVEENKKKKQKIELNIVQIPTPENKDNTTKTGEAAPTLQNNYQILDSSIKNNDNTDKQNIMPQIQKQLQQKQDQENISSDPNKITIGFVQNRSLIKEITNFRGVAMDSPLSKVIRAFVKLKTSEVEGCRFFYGSKEVIQTQTPKDLGMKNGDTINVSK</sequence>
<evidence type="ECO:0008006" key="4">
    <source>
        <dbReference type="Google" id="ProtNLM"/>
    </source>
</evidence>
<dbReference type="InParanoid" id="F0ZR96"/>
<protein>
    <recommendedName>
        <fullName evidence="4">Rad60/SUMO-like domain-containing protein</fullName>
    </recommendedName>
</protein>
<evidence type="ECO:0000256" key="1">
    <source>
        <dbReference type="SAM" id="MobiDB-lite"/>
    </source>
</evidence>
<evidence type="ECO:0000313" key="3">
    <source>
        <dbReference type="Proteomes" id="UP000001064"/>
    </source>
</evidence>
<feature type="region of interest" description="Disordered" evidence="1">
    <location>
        <begin position="71"/>
        <end position="102"/>
    </location>
</feature>
<dbReference type="SUPFAM" id="SSF54236">
    <property type="entry name" value="Ubiquitin-like"/>
    <property type="match status" value="1"/>
</dbReference>
<dbReference type="VEuPathDB" id="AmoebaDB:DICPUDRAFT_80701"/>
<dbReference type="OMA" id="IGRIWIS"/>
<dbReference type="FunCoup" id="F0ZR96">
    <property type="interactions" value="937"/>
</dbReference>
<dbReference type="CDD" id="cd01763">
    <property type="entry name" value="Ubl_SUMO_like"/>
    <property type="match status" value="1"/>
</dbReference>
<dbReference type="GeneID" id="10504296"/>
<dbReference type="RefSeq" id="XP_003289940.1">
    <property type="nucleotide sequence ID" value="XM_003289892.1"/>
</dbReference>
<dbReference type="InterPro" id="IPR029071">
    <property type="entry name" value="Ubiquitin-like_domsf"/>
</dbReference>
<dbReference type="EMBL" id="GL871138">
    <property type="protein sequence ID" value="EGC33515.1"/>
    <property type="molecule type" value="Genomic_DNA"/>
</dbReference>
<reference evidence="3" key="1">
    <citation type="journal article" date="2011" name="Genome Biol.">
        <title>Comparative genomics of the social amoebae Dictyostelium discoideum and Dictyostelium purpureum.</title>
        <authorList>
            <consortium name="US DOE Joint Genome Institute (JGI-PGF)"/>
            <person name="Sucgang R."/>
            <person name="Kuo A."/>
            <person name="Tian X."/>
            <person name="Salerno W."/>
            <person name="Parikh A."/>
            <person name="Feasley C.L."/>
            <person name="Dalin E."/>
            <person name="Tu H."/>
            <person name="Huang E."/>
            <person name="Barry K."/>
            <person name="Lindquist E."/>
            <person name="Shapiro H."/>
            <person name="Bruce D."/>
            <person name="Schmutz J."/>
            <person name="Salamov A."/>
            <person name="Fey P."/>
            <person name="Gaudet P."/>
            <person name="Anjard C."/>
            <person name="Babu M.M."/>
            <person name="Basu S."/>
            <person name="Bushmanova Y."/>
            <person name="van der Wel H."/>
            <person name="Katoh-Kurasawa M."/>
            <person name="Dinh C."/>
            <person name="Coutinho P.M."/>
            <person name="Saito T."/>
            <person name="Elias M."/>
            <person name="Schaap P."/>
            <person name="Kay R.R."/>
            <person name="Henrissat B."/>
            <person name="Eichinger L."/>
            <person name="Rivero F."/>
            <person name="Putnam N.H."/>
            <person name="West C.M."/>
            <person name="Loomis W.F."/>
            <person name="Chisholm R.L."/>
            <person name="Shaulsky G."/>
            <person name="Strassmann J.E."/>
            <person name="Queller D.C."/>
            <person name="Kuspa A."/>
            <person name="Grigoriev I.V."/>
        </authorList>
    </citation>
    <scope>NUCLEOTIDE SEQUENCE [LARGE SCALE GENOMIC DNA]</scope>
    <source>
        <strain evidence="3">QSDP1</strain>
    </source>
</reference>
<dbReference type="AlphaFoldDB" id="F0ZR96"/>
<gene>
    <name evidence="2" type="ORF">DICPUDRAFT_80701</name>
</gene>
<feature type="compositionally biased region" description="Basic and acidic residues" evidence="1">
    <location>
        <begin position="244"/>
        <end position="257"/>
    </location>
</feature>
<dbReference type="KEGG" id="dpp:DICPUDRAFT_80701"/>
<dbReference type="Gene3D" id="3.10.20.90">
    <property type="entry name" value="Phosphatidylinositol 3-kinase Catalytic Subunit, Chain A, domain 1"/>
    <property type="match status" value="1"/>
</dbReference>
<name>F0ZR96_DICPU</name>
<keyword evidence="3" id="KW-1185">Reference proteome</keyword>
<evidence type="ECO:0000313" key="2">
    <source>
        <dbReference type="EMBL" id="EGC33515.1"/>
    </source>
</evidence>
<dbReference type="Proteomes" id="UP000001064">
    <property type="component" value="Unassembled WGS sequence"/>
</dbReference>
<accession>F0ZR96</accession>
<feature type="region of interest" description="Disordered" evidence="1">
    <location>
        <begin position="233"/>
        <end position="266"/>
    </location>
</feature>
<dbReference type="OrthoDB" id="5561979at2759"/>
<organism evidence="2 3">
    <name type="scientific">Dictyostelium purpureum</name>
    <name type="common">Slime mold</name>
    <dbReference type="NCBI Taxonomy" id="5786"/>
    <lineage>
        <taxon>Eukaryota</taxon>
        <taxon>Amoebozoa</taxon>
        <taxon>Evosea</taxon>
        <taxon>Eumycetozoa</taxon>
        <taxon>Dictyostelia</taxon>
        <taxon>Dictyosteliales</taxon>
        <taxon>Dictyosteliaceae</taxon>
        <taxon>Dictyostelium</taxon>
    </lineage>
</organism>
<proteinExistence type="predicted"/>